<reference evidence="1" key="1">
    <citation type="submission" date="2023-01" db="EMBL/GenBank/DDBJ databases">
        <title>Metagenome sequencing of chrysophaentin producing Chrysophaeum taylorii.</title>
        <authorList>
            <person name="Davison J."/>
            <person name="Bewley C."/>
        </authorList>
    </citation>
    <scope>NUCLEOTIDE SEQUENCE</scope>
    <source>
        <strain evidence="1">NIES-1699</strain>
    </source>
</reference>
<dbReference type="Proteomes" id="UP001230188">
    <property type="component" value="Unassembled WGS sequence"/>
</dbReference>
<keyword evidence="2" id="KW-1185">Reference proteome</keyword>
<protein>
    <submittedName>
        <fullName evidence="1">Uncharacterized protein</fullName>
    </submittedName>
</protein>
<organism evidence="1 2">
    <name type="scientific">Chrysophaeum taylorii</name>
    <dbReference type="NCBI Taxonomy" id="2483200"/>
    <lineage>
        <taxon>Eukaryota</taxon>
        <taxon>Sar</taxon>
        <taxon>Stramenopiles</taxon>
        <taxon>Ochrophyta</taxon>
        <taxon>Pelagophyceae</taxon>
        <taxon>Pelagomonadales</taxon>
        <taxon>Pelagomonadaceae</taxon>
        <taxon>Chrysophaeum</taxon>
    </lineage>
</organism>
<sequence>MKRYERMADLTRVIAEFADGRIVTPKEGAIEVRVRLEYVYALGVGTPTHLELREADSDKFFATMSGGDTILINKRDLDIAAHILGPDAREVVVQFRCLLTIGCECIDLARCSTSRTLAPLARKCRGDGESLVRVDRPFYHVRASRVADLFDEIKAEAATFCHLFAVFPPGCDPLLRTRDHQVTD</sequence>
<dbReference type="EMBL" id="JAQMWT010000024">
    <property type="protein sequence ID" value="KAJ8613642.1"/>
    <property type="molecule type" value="Genomic_DNA"/>
</dbReference>
<comment type="caution">
    <text evidence="1">The sequence shown here is derived from an EMBL/GenBank/DDBJ whole genome shotgun (WGS) entry which is preliminary data.</text>
</comment>
<accession>A0AAD7XQD5</accession>
<evidence type="ECO:0000313" key="2">
    <source>
        <dbReference type="Proteomes" id="UP001230188"/>
    </source>
</evidence>
<proteinExistence type="predicted"/>
<dbReference type="AlphaFoldDB" id="A0AAD7XQD5"/>
<name>A0AAD7XQD5_9STRA</name>
<evidence type="ECO:0000313" key="1">
    <source>
        <dbReference type="EMBL" id="KAJ8613642.1"/>
    </source>
</evidence>
<gene>
    <name evidence="1" type="ORF">CTAYLR_003117</name>
</gene>